<evidence type="ECO:0000256" key="10">
    <source>
        <dbReference type="SAM" id="Phobius"/>
    </source>
</evidence>
<keyword evidence="7 12" id="KW-0418">Kinase</keyword>
<evidence type="ECO:0000313" key="12">
    <source>
        <dbReference type="EMBL" id="SFI10297.1"/>
    </source>
</evidence>
<dbReference type="InterPro" id="IPR036890">
    <property type="entry name" value="HATPase_C_sf"/>
</dbReference>
<evidence type="ECO:0000256" key="1">
    <source>
        <dbReference type="ARBA" id="ARBA00000085"/>
    </source>
</evidence>
<comment type="subcellular location">
    <subcellularLocation>
        <location evidence="2">Membrane</location>
    </subcellularLocation>
</comment>
<dbReference type="GO" id="GO:0000160">
    <property type="term" value="P:phosphorelay signal transduction system"/>
    <property type="evidence" value="ECO:0007669"/>
    <property type="project" value="TreeGrafter"/>
</dbReference>
<dbReference type="GO" id="GO:0005886">
    <property type="term" value="C:plasma membrane"/>
    <property type="evidence" value="ECO:0007669"/>
    <property type="project" value="TreeGrafter"/>
</dbReference>
<dbReference type="InterPro" id="IPR003594">
    <property type="entry name" value="HATPase_dom"/>
</dbReference>
<evidence type="ECO:0000256" key="5">
    <source>
        <dbReference type="ARBA" id="ARBA00022679"/>
    </source>
</evidence>
<sequence length="448" mass="48172">MGALSLRARAVLGGALWILFALGVSGWLLLTAFDGIAERAFQRNLSAQLDQLETLILTGALERDAAQTRLANPRYLQMGSGYYWQVELPDGRVVRSPSLGGEVLPHSDLAVGEETFFARAPEGFRILVIVRAVRPDADDEVFRIYAAEAVVRLSLDKLEFRRSLFSALIGLGGALALAAAAMTGMALRPLVGLRAAFGDYREGITDRIEGRYPSDIEPLVEDLNDLLERNAKIIGAARRQAADLAHALKTPAAIIRNELDAMDRPHPEVREALDRIDALMVRYTARARLAGANAPGASAEVGPLLGGLARVMERVHADKFIDLDLDVPAGLRAKAEGEDLEELAGNLIDNAFKWAKGAVRVTAERKKGVVEIVVEDDGPGIAPENRAIALREGGRLDEAVPGTGLGLAICADIVEAYDGTLTLEDSELGGLLARVRLPIARTEEKAES</sequence>
<dbReference type="InterPro" id="IPR005467">
    <property type="entry name" value="His_kinase_dom"/>
</dbReference>
<keyword evidence="8 10" id="KW-1133">Transmembrane helix</keyword>
<evidence type="ECO:0000256" key="8">
    <source>
        <dbReference type="ARBA" id="ARBA00022989"/>
    </source>
</evidence>
<dbReference type="RefSeq" id="WP_092859562.1">
    <property type="nucleotide sequence ID" value="NZ_FOQH01000004.1"/>
</dbReference>
<dbReference type="OrthoDB" id="9815202at2"/>
<dbReference type="EMBL" id="FOQH01000004">
    <property type="protein sequence ID" value="SFI10297.1"/>
    <property type="molecule type" value="Genomic_DNA"/>
</dbReference>
<dbReference type="AlphaFoldDB" id="A0A1I3FGL9"/>
<dbReference type="PANTHER" id="PTHR45436">
    <property type="entry name" value="SENSOR HISTIDINE KINASE YKOH"/>
    <property type="match status" value="1"/>
</dbReference>
<dbReference type="PANTHER" id="PTHR45436:SF5">
    <property type="entry name" value="SENSOR HISTIDINE KINASE TRCS"/>
    <property type="match status" value="1"/>
</dbReference>
<accession>A0A1I3FGL9</accession>
<keyword evidence="13" id="KW-1185">Reference proteome</keyword>
<keyword evidence="5" id="KW-0808">Transferase</keyword>
<feature type="transmembrane region" description="Helical" evidence="10">
    <location>
        <begin position="164"/>
        <end position="187"/>
    </location>
</feature>
<gene>
    <name evidence="12" type="ORF">SAMN05216258_104271</name>
</gene>
<evidence type="ECO:0000256" key="4">
    <source>
        <dbReference type="ARBA" id="ARBA00022553"/>
    </source>
</evidence>
<evidence type="ECO:0000256" key="3">
    <source>
        <dbReference type="ARBA" id="ARBA00012438"/>
    </source>
</evidence>
<evidence type="ECO:0000313" key="13">
    <source>
        <dbReference type="Proteomes" id="UP000199377"/>
    </source>
</evidence>
<evidence type="ECO:0000256" key="9">
    <source>
        <dbReference type="ARBA" id="ARBA00023136"/>
    </source>
</evidence>
<dbReference type="SMART" id="SM00387">
    <property type="entry name" value="HATPase_c"/>
    <property type="match status" value="1"/>
</dbReference>
<keyword evidence="9 10" id="KW-0472">Membrane</keyword>
<dbReference type="Gene3D" id="3.30.565.10">
    <property type="entry name" value="Histidine kinase-like ATPase, C-terminal domain"/>
    <property type="match status" value="1"/>
</dbReference>
<keyword evidence="4" id="KW-0597">Phosphoprotein</keyword>
<keyword evidence="6 10" id="KW-0812">Transmembrane</keyword>
<dbReference type="GO" id="GO:0004673">
    <property type="term" value="F:protein histidine kinase activity"/>
    <property type="evidence" value="ECO:0007669"/>
    <property type="project" value="UniProtKB-EC"/>
</dbReference>
<dbReference type="Pfam" id="PF02518">
    <property type="entry name" value="HATPase_c"/>
    <property type="match status" value="1"/>
</dbReference>
<dbReference type="PROSITE" id="PS50109">
    <property type="entry name" value="HIS_KIN"/>
    <property type="match status" value="1"/>
</dbReference>
<feature type="transmembrane region" description="Helical" evidence="10">
    <location>
        <begin position="12"/>
        <end position="33"/>
    </location>
</feature>
<evidence type="ECO:0000256" key="2">
    <source>
        <dbReference type="ARBA" id="ARBA00004370"/>
    </source>
</evidence>
<dbReference type="STRING" id="1114924.SAMN05216258_104271"/>
<dbReference type="EC" id="2.7.13.3" evidence="3"/>
<evidence type="ECO:0000256" key="7">
    <source>
        <dbReference type="ARBA" id="ARBA00022777"/>
    </source>
</evidence>
<dbReference type="InterPro" id="IPR050428">
    <property type="entry name" value="TCS_sensor_his_kinase"/>
</dbReference>
<reference evidence="12 13" key="1">
    <citation type="submission" date="2016-10" db="EMBL/GenBank/DDBJ databases">
        <authorList>
            <person name="de Groot N.N."/>
        </authorList>
    </citation>
    <scope>NUCLEOTIDE SEQUENCE [LARGE SCALE GENOMIC DNA]</scope>
    <source>
        <strain evidence="12 13">CGMCC 1.11030</strain>
    </source>
</reference>
<organism evidence="12 13">
    <name type="scientific">Albimonas pacifica</name>
    <dbReference type="NCBI Taxonomy" id="1114924"/>
    <lineage>
        <taxon>Bacteria</taxon>
        <taxon>Pseudomonadati</taxon>
        <taxon>Pseudomonadota</taxon>
        <taxon>Alphaproteobacteria</taxon>
        <taxon>Rhodobacterales</taxon>
        <taxon>Paracoccaceae</taxon>
        <taxon>Albimonas</taxon>
    </lineage>
</organism>
<dbReference type="InterPro" id="IPR004358">
    <property type="entry name" value="Sig_transdc_His_kin-like_C"/>
</dbReference>
<evidence type="ECO:0000256" key="6">
    <source>
        <dbReference type="ARBA" id="ARBA00022692"/>
    </source>
</evidence>
<evidence type="ECO:0000259" key="11">
    <source>
        <dbReference type="PROSITE" id="PS50109"/>
    </source>
</evidence>
<dbReference type="SUPFAM" id="SSF55874">
    <property type="entry name" value="ATPase domain of HSP90 chaperone/DNA topoisomerase II/histidine kinase"/>
    <property type="match status" value="1"/>
</dbReference>
<proteinExistence type="predicted"/>
<dbReference type="Proteomes" id="UP000199377">
    <property type="component" value="Unassembled WGS sequence"/>
</dbReference>
<name>A0A1I3FGL9_9RHOB</name>
<feature type="domain" description="Histidine kinase" evidence="11">
    <location>
        <begin position="243"/>
        <end position="441"/>
    </location>
</feature>
<dbReference type="PRINTS" id="PR00344">
    <property type="entry name" value="BCTRLSENSOR"/>
</dbReference>
<protein>
    <recommendedName>
        <fullName evidence="3">histidine kinase</fullName>
        <ecNumber evidence="3">2.7.13.3</ecNumber>
    </recommendedName>
</protein>
<comment type="catalytic activity">
    <reaction evidence="1">
        <text>ATP + protein L-histidine = ADP + protein N-phospho-L-histidine.</text>
        <dbReference type="EC" id="2.7.13.3"/>
    </reaction>
</comment>